<evidence type="ECO:0000256" key="3">
    <source>
        <dbReference type="SAM" id="MobiDB-lite"/>
    </source>
</evidence>
<dbReference type="SMART" id="SM00028">
    <property type="entry name" value="TPR"/>
    <property type="match status" value="4"/>
</dbReference>
<comment type="caution">
    <text evidence="4">The sequence shown here is derived from an EMBL/GenBank/DDBJ whole genome shotgun (WGS) entry which is preliminary data.</text>
</comment>
<keyword evidence="1" id="KW-0677">Repeat</keyword>
<keyword evidence="2" id="KW-0802">TPR repeat</keyword>
<dbReference type="Gene3D" id="3.80.10.10">
    <property type="entry name" value="Ribonuclease Inhibitor"/>
    <property type="match status" value="1"/>
</dbReference>
<dbReference type="InterPro" id="IPR032675">
    <property type="entry name" value="LRR_dom_sf"/>
</dbReference>
<dbReference type="InterPro" id="IPR019734">
    <property type="entry name" value="TPR_rpt"/>
</dbReference>
<dbReference type="InterPro" id="IPR011990">
    <property type="entry name" value="TPR-like_helical_dom_sf"/>
</dbReference>
<proteinExistence type="predicted"/>
<organism evidence="4 5">
    <name type="scientific">Triparma verrucosa</name>
    <dbReference type="NCBI Taxonomy" id="1606542"/>
    <lineage>
        <taxon>Eukaryota</taxon>
        <taxon>Sar</taxon>
        <taxon>Stramenopiles</taxon>
        <taxon>Ochrophyta</taxon>
        <taxon>Bolidophyceae</taxon>
        <taxon>Parmales</taxon>
        <taxon>Triparmaceae</taxon>
        <taxon>Triparma</taxon>
    </lineage>
</organism>
<dbReference type="Pfam" id="PF13306">
    <property type="entry name" value="LRR_5"/>
    <property type="match status" value="1"/>
</dbReference>
<gene>
    <name evidence="4" type="ORF">TrVE_jg352</name>
</gene>
<dbReference type="SUPFAM" id="SSF52058">
    <property type="entry name" value="L domain-like"/>
    <property type="match status" value="1"/>
</dbReference>
<dbReference type="Pfam" id="PF13181">
    <property type="entry name" value="TPR_8"/>
    <property type="match status" value="1"/>
</dbReference>
<evidence type="ECO:0000313" key="4">
    <source>
        <dbReference type="EMBL" id="GMI09482.1"/>
    </source>
</evidence>
<dbReference type="AlphaFoldDB" id="A0A9W7KRY0"/>
<dbReference type="PANTHER" id="PTHR45641:SF1">
    <property type="entry name" value="AAA+ ATPASE DOMAIN-CONTAINING PROTEIN"/>
    <property type="match status" value="1"/>
</dbReference>
<dbReference type="SUPFAM" id="SSF48452">
    <property type="entry name" value="TPR-like"/>
    <property type="match status" value="2"/>
</dbReference>
<dbReference type="InterPro" id="IPR026906">
    <property type="entry name" value="LRR_5"/>
</dbReference>
<protein>
    <submittedName>
        <fullName evidence="4">Uncharacterized protein</fullName>
    </submittedName>
</protein>
<name>A0A9W7KRY0_9STRA</name>
<evidence type="ECO:0000256" key="2">
    <source>
        <dbReference type="ARBA" id="ARBA00022803"/>
    </source>
</evidence>
<reference evidence="5" key="1">
    <citation type="journal article" date="2023" name="Commun. Biol.">
        <title>Genome analysis of Parmales, the sister group of diatoms, reveals the evolutionary specialization of diatoms from phago-mixotrophs to photoautotrophs.</title>
        <authorList>
            <person name="Ban H."/>
            <person name="Sato S."/>
            <person name="Yoshikawa S."/>
            <person name="Yamada K."/>
            <person name="Nakamura Y."/>
            <person name="Ichinomiya M."/>
            <person name="Sato N."/>
            <person name="Blanc-Mathieu R."/>
            <person name="Endo H."/>
            <person name="Kuwata A."/>
            <person name="Ogata H."/>
        </authorList>
    </citation>
    <scope>NUCLEOTIDE SEQUENCE [LARGE SCALE GENOMIC DNA]</scope>
    <source>
        <strain evidence="5">NIES 3699</strain>
    </source>
</reference>
<dbReference type="EMBL" id="BRXX01000401">
    <property type="protein sequence ID" value="GMI09482.1"/>
    <property type="molecule type" value="Genomic_DNA"/>
</dbReference>
<dbReference type="PANTHER" id="PTHR45641">
    <property type="entry name" value="TETRATRICOPEPTIDE REPEAT PROTEIN (AFU_ORTHOLOGUE AFUA_6G03870)"/>
    <property type="match status" value="1"/>
</dbReference>
<evidence type="ECO:0000313" key="5">
    <source>
        <dbReference type="Proteomes" id="UP001165160"/>
    </source>
</evidence>
<keyword evidence="5" id="KW-1185">Reference proteome</keyword>
<accession>A0A9W7KRY0</accession>
<dbReference type="Pfam" id="PF13424">
    <property type="entry name" value="TPR_12"/>
    <property type="match status" value="2"/>
</dbReference>
<dbReference type="Gene3D" id="1.25.40.10">
    <property type="entry name" value="Tetratricopeptide repeat domain"/>
    <property type="match status" value="2"/>
</dbReference>
<sequence>MAELIEISSGSSRVTEEDGEGDEGEEIVQSITVTASIPDLYYQNNATLTSVDISNACVSLGDFCFYHCTGVRTIRVPEGCREIGWSAFNGCAALSKLEVGMFLRRIGNRAFMGCKVLEPFRFPDSVEEVGFGLFDGCDLITKKGAGEEVDQDEVICMLKTVLTEGEMALYERRYEDVKKFYERIWEERKEALGAEHERSVEAHGRLALAYSEIGELDESLAAYKACYNFCSKEFGESSVRAIEMLDNISLVLLQQKNYTSALEISKSASNWYREEFGEDHVMTLKATAAVGEVYSQMGDYQQAVWCYADSHEGHVNVHGKGHSETLRVLTNLAYNYQQNNQAVKALMLYQEAKETYTSSDDMDNAVEAILGMASCNEVGGEHDKAVACYLQALEIYVRLCGEKDHNSIEVLGLIGGIYKKQEKWGEALKCFEKAQELLGGGGGGGGDTAEYEGYYAEDIDECRKQG</sequence>
<dbReference type="Proteomes" id="UP001165160">
    <property type="component" value="Unassembled WGS sequence"/>
</dbReference>
<feature type="region of interest" description="Disordered" evidence="3">
    <location>
        <begin position="1"/>
        <end position="24"/>
    </location>
</feature>
<evidence type="ECO:0000256" key="1">
    <source>
        <dbReference type="ARBA" id="ARBA00022737"/>
    </source>
</evidence>